<comment type="caution">
    <text evidence="2">The sequence shown here is derived from an EMBL/GenBank/DDBJ whole genome shotgun (WGS) entry which is preliminary data.</text>
</comment>
<dbReference type="Proteomes" id="UP000828390">
    <property type="component" value="Unassembled WGS sequence"/>
</dbReference>
<keyword evidence="1" id="KW-0175">Coiled coil</keyword>
<sequence length="206" mass="23768">MTFIHSSRYVQLVQILSYPVASPSLSRSNRVNFYIVPVGIPFPVRPSPSLASSKRDDRKTILSRLKVLKHLSRSTPFQAVHKARRQFVTRCYYDHSVPTQFEPFLKEADVLFNLCYEAFKHVNKQLEEEESVLRGLEEEESVLRGLEKEESVLRGQEEEESVLRGAFKHVNKQLEEEEDEALSDVEEVEASAAKRSLKQLLAHVRK</sequence>
<reference evidence="2" key="1">
    <citation type="journal article" date="2019" name="bioRxiv">
        <title>The Genome of the Zebra Mussel, Dreissena polymorpha: A Resource for Invasive Species Research.</title>
        <authorList>
            <person name="McCartney M.A."/>
            <person name="Auch B."/>
            <person name="Kono T."/>
            <person name="Mallez S."/>
            <person name="Zhang Y."/>
            <person name="Obille A."/>
            <person name="Becker A."/>
            <person name="Abrahante J.E."/>
            <person name="Garbe J."/>
            <person name="Badalamenti J.P."/>
            <person name="Herman A."/>
            <person name="Mangelson H."/>
            <person name="Liachko I."/>
            <person name="Sullivan S."/>
            <person name="Sone E.D."/>
            <person name="Koren S."/>
            <person name="Silverstein K.A.T."/>
            <person name="Beckman K.B."/>
            <person name="Gohl D.M."/>
        </authorList>
    </citation>
    <scope>NUCLEOTIDE SEQUENCE</scope>
    <source>
        <strain evidence="2">Duluth1</strain>
        <tissue evidence="2">Whole animal</tissue>
    </source>
</reference>
<evidence type="ECO:0000256" key="1">
    <source>
        <dbReference type="SAM" id="Coils"/>
    </source>
</evidence>
<accession>A0A9D4BYC6</accession>
<evidence type="ECO:0000313" key="3">
    <source>
        <dbReference type="Proteomes" id="UP000828390"/>
    </source>
</evidence>
<evidence type="ECO:0000313" key="2">
    <source>
        <dbReference type="EMBL" id="KAH3713221.1"/>
    </source>
</evidence>
<dbReference type="AlphaFoldDB" id="A0A9D4BYC6"/>
<name>A0A9D4BYC6_DREPO</name>
<gene>
    <name evidence="2" type="ORF">DPMN_073008</name>
</gene>
<organism evidence="2 3">
    <name type="scientific">Dreissena polymorpha</name>
    <name type="common">Zebra mussel</name>
    <name type="synonym">Mytilus polymorpha</name>
    <dbReference type="NCBI Taxonomy" id="45954"/>
    <lineage>
        <taxon>Eukaryota</taxon>
        <taxon>Metazoa</taxon>
        <taxon>Spiralia</taxon>
        <taxon>Lophotrochozoa</taxon>
        <taxon>Mollusca</taxon>
        <taxon>Bivalvia</taxon>
        <taxon>Autobranchia</taxon>
        <taxon>Heteroconchia</taxon>
        <taxon>Euheterodonta</taxon>
        <taxon>Imparidentia</taxon>
        <taxon>Neoheterodontei</taxon>
        <taxon>Myida</taxon>
        <taxon>Dreissenoidea</taxon>
        <taxon>Dreissenidae</taxon>
        <taxon>Dreissena</taxon>
    </lineage>
</organism>
<proteinExistence type="predicted"/>
<protein>
    <submittedName>
        <fullName evidence="2">Uncharacterized protein</fullName>
    </submittedName>
</protein>
<dbReference type="EMBL" id="JAIWYP010000014">
    <property type="protein sequence ID" value="KAH3713221.1"/>
    <property type="molecule type" value="Genomic_DNA"/>
</dbReference>
<reference evidence="2" key="2">
    <citation type="submission" date="2020-11" db="EMBL/GenBank/DDBJ databases">
        <authorList>
            <person name="McCartney M.A."/>
            <person name="Auch B."/>
            <person name="Kono T."/>
            <person name="Mallez S."/>
            <person name="Becker A."/>
            <person name="Gohl D.M."/>
            <person name="Silverstein K.A.T."/>
            <person name="Koren S."/>
            <person name="Bechman K.B."/>
            <person name="Herman A."/>
            <person name="Abrahante J.E."/>
            <person name="Garbe J."/>
        </authorList>
    </citation>
    <scope>NUCLEOTIDE SEQUENCE</scope>
    <source>
        <strain evidence="2">Duluth1</strain>
        <tissue evidence="2">Whole animal</tissue>
    </source>
</reference>
<feature type="coiled-coil region" evidence="1">
    <location>
        <begin position="119"/>
        <end position="191"/>
    </location>
</feature>
<keyword evidence="3" id="KW-1185">Reference proteome</keyword>